<evidence type="ECO:0000256" key="2">
    <source>
        <dbReference type="SAM" id="SignalP"/>
    </source>
</evidence>
<proteinExistence type="predicted"/>
<feature type="signal peptide" evidence="2">
    <location>
        <begin position="1"/>
        <end position="21"/>
    </location>
</feature>
<gene>
    <name evidence="3" type="ORF">ACJMK2_032526</name>
</gene>
<keyword evidence="2" id="KW-0732">Signal</keyword>
<dbReference type="Proteomes" id="UP001634394">
    <property type="component" value="Unassembled WGS sequence"/>
</dbReference>
<accession>A0ABD3X206</accession>
<evidence type="ECO:0000313" key="3">
    <source>
        <dbReference type="EMBL" id="KAL3880277.1"/>
    </source>
</evidence>
<dbReference type="AlphaFoldDB" id="A0ABD3X206"/>
<dbReference type="EMBL" id="JBJQND010000004">
    <property type="protein sequence ID" value="KAL3880277.1"/>
    <property type="molecule type" value="Genomic_DNA"/>
</dbReference>
<organism evidence="3 4">
    <name type="scientific">Sinanodonta woodiana</name>
    <name type="common">Chinese pond mussel</name>
    <name type="synonym">Anodonta woodiana</name>
    <dbReference type="NCBI Taxonomy" id="1069815"/>
    <lineage>
        <taxon>Eukaryota</taxon>
        <taxon>Metazoa</taxon>
        <taxon>Spiralia</taxon>
        <taxon>Lophotrochozoa</taxon>
        <taxon>Mollusca</taxon>
        <taxon>Bivalvia</taxon>
        <taxon>Autobranchia</taxon>
        <taxon>Heteroconchia</taxon>
        <taxon>Palaeoheterodonta</taxon>
        <taxon>Unionida</taxon>
        <taxon>Unionoidea</taxon>
        <taxon>Unionidae</taxon>
        <taxon>Unioninae</taxon>
        <taxon>Sinanodonta</taxon>
    </lineage>
</organism>
<keyword evidence="4" id="KW-1185">Reference proteome</keyword>
<evidence type="ECO:0000313" key="4">
    <source>
        <dbReference type="Proteomes" id="UP001634394"/>
    </source>
</evidence>
<feature type="compositionally biased region" description="Low complexity" evidence="1">
    <location>
        <begin position="427"/>
        <end position="461"/>
    </location>
</feature>
<feature type="region of interest" description="Disordered" evidence="1">
    <location>
        <begin position="423"/>
        <end position="463"/>
    </location>
</feature>
<sequence length="493" mass="56550">MVNQISFVFLLLILQTQPTESASPIFVLRLILSVAERIPMVFDYRQIVEDIIKPTGNVDTQMLAVLEILQKVQHEIKQLLTDLQTSVDFNEYLSQIGKAQTDISSVNEDYAELQKASNENDRNYMRTIFIENYKSHTIDTHLRNLRDRARGIPILSLDEMPVLLSRKFKCNMTAVRHFQKGYLSLMMNGYGLKGIYLNVTGGDAESQMNDWIVYVNLSVTGLLTVDQTCMYNYREYAKQDFEGIDSVQTLHKTVQEKYTWLGAFIASWSKRGFQYNVIYASYLRVKNVFETESKTKVMVFCEKKGNESADDETKSKILQQISKFQNARTEEGDNEAAKHILYSILETTSSIGSNPYAIVIFADHSDFPVKDIVTGYCANELSFEINYDTVKEKSDLVWEQRTRHNVKYRVHIFLPSKVIDQPINDVNTNTSPRTTPNSNPNSNPNNNLNSNPSQSSNPNTNYKNDISASYREKACLPLFILLTVFGCLYLWSW</sequence>
<evidence type="ECO:0000256" key="1">
    <source>
        <dbReference type="SAM" id="MobiDB-lite"/>
    </source>
</evidence>
<comment type="caution">
    <text evidence="3">The sequence shown here is derived from an EMBL/GenBank/DDBJ whole genome shotgun (WGS) entry which is preliminary data.</text>
</comment>
<feature type="chain" id="PRO_5044822813" evidence="2">
    <location>
        <begin position="22"/>
        <end position="493"/>
    </location>
</feature>
<protein>
    <submittedName>
        <fullName evidence="3">Uncharacterized protein</fullName>
    </submittedName>
</protein>
<name>A0ABD3X206_SINWO</name>
<reference evidence="3 4" key="1">
    <citation type="submission" date="2024-11" db="EMBL/GenBank/DDBJ databases">
        <title>Chromosome-level genome assembly of the freshwater bivalve Anodonta woodiana.</title>
        <authorList>
            <person name="Chen X."/>
        </authorList>
    </citation>
    <scope>NUCLEOTIDE SEQUENCE [LARGE SCALE GENOMIC DNA]</scope>
    <source>
        <strain evidence="3">MN2024</strain>
        <tissue evidence="3">Gills</tissue>
    </source>
</reference>